<dbReference type="GO" id="GO:0002143">
    <property type="term" value="P:tRNA wobble position uridine thiolation"/>
    <property type="evidence" value="ECO:0007669"/>
    <property type="project" value="TreeGrafter"/>
</dbReference>
<evidence type="ECO:0000256" key="1">
    <source>
        <dbReference type="ARBA" id="ARBA00022490"/>
    </source>
</evidence>
<dbReference type="InterPro" id="IPR019407">
    <property type="entry name" value="CTU2"/>
</dbReference>
<gene>
    <name evidence="3" type="ORF">V5799_023321</name>
</gene>
<protein>
    <recommendedName>
        <fullName evidence="5">Cytoplasmic tRNA 2-thiolation protein 2</fullName>
    </recommendedName>
</protein>
<dbReference type="GO" id="GO:0005829">
    <property type="term" value="C:cytosol"/>
    <property type="evidence" value="ECO:0007669"/>
    <property type="project" value="TreeGrafter"/>
</dbReference>
<dbReference type="InterPro" id="IPR014729">
    <property type="entry name" value="Rossmann-like_a/b/a_fold"/>
</dbReference>
<evidence type="ECO:0000313" key="3">
    <source>
        <dbReference type="EMBL" id="KAK8786904.1"/>
    </source>
</evidence>
<dbReference type="EMBL" id="JARKHS020002298">
    <property type="protein sequence ID" value="KAK8786904.1"/>
    <property type="molecule type" value="Genomic_DNA"/>
</dbReference>
<comment type="caution">
    <text evidence="3">The sequence shown here is derived from an EMBL/GenBank/DDBJ whole genome shotgun (WGS) entry which is preliminary data.</text>
</comment>
<dbReference type="Proteomes" id="UP001321473">
    <property type="component" value="Unassembled WGS sequence"/>
</dbReference>
<dbReference type="GO" id="GO:0016783">
    <property type="term" value="F:sulfurtransferase activity"/>
    <property type="evidence" value="ECO:0007669"/>
    <property type="project" value="TreeGrafter"/>
</dbReference>
<dbReference type="Gene3D" id="3.40.50.620">
    <property type="entry name" value="HUPs"/>
    <property type="match status" value="1"/>
</dbReference>
<evidence type="ECO:0000256" key="2">
    <source>
        <dbReference type="ARBA" id="ARBA00022694"/>
    </source>
</evidence>
<dbReference type="SUPFAM" id="SSF52402">
    <property type="entry name" value="Adenine nucleotide alpha hydrolases-like"/>
    <property type="match status" value="1"/>
</dbReference>
<keyword evidence="4" id="KW-1185">Reference proteome</keyword>
<keyword evidence="1" id="KW-0963">Cytoplasm</keyword>
<dbReference type="PANTHER" id="PTHR20882">
    <property type="entry name" value="CYTOPLASMIC TRNA 2-THIOLATION PROTEIN 2"/>
    <property type="match status" value="1"/>
</dbReference>
<name>A0AAQ4FHU9_AMBAM</name>
<accession>A0AAQ4FHU9</accession>
<dbReference type="PANTHER" id="PTHR20882:SF14">
    <property type="entry name" value="CYTOPLASMIC TRNA 2-THIOLATION PROTEIN 2"/>
    <property type="match status" value="1"/>
</dbReference>
<proteinExistence type="predicted"/>
<dbReference type="GO" id="GO:0000049">
    <property type="term" value="F:tRNA binding"/>
    <property type="evidence" value="ECO:0007669"/>
    <property type="project" value="InterPro"/>
</dbReference>
<dbReference type="Pfam" id="PF10288">
    <property type="entry name" value="CTU2"/>
    <property type="match status" value="1"/>
</dbReference>
<dbReference type="AlphaFoldDB" id="A0AAQ4FHU9"/>
<keyword evidence="2" id="KW-0819">tRNA processing</keyword>
<sequence>MLQLLRDGFSEDAHKRLLFDPSLVYVEDSDVLDTQNPEVALRESIDLMKDSGFPYYACPLHMVYSAERLKLDASSHSTQVTDAETSRSAFTAAYQAFKTLTDRESFYKLSMRRLLVKLAKDNGFVKVFTAETGTLLAATLLSTIALGRGAQLREEAGFLDDRDRAVLLLRPMREFTSKEVALFNVHRSVPFRVQTTPSTAREARASISRLTGNFVNGLQEDFPATVSTVWRTGDKIGSRPRARGASNSCRLCLSSLDTVDVAPCSAVAALQLTRDVSRLRVEDAEMSCGVASDSADVSLVFCYACQALVTQGDSTALSVLRDLTGTSSKSSS</sequence>
<reference evidence="3 4" key="1">
    <citation type="journal article" date="2023" name="Arcadia Sci">
        <title>De novo assembly of a long-read Amblyomma americanum tick genome.</title>
        <authorList>
            <person name="Chou S."/>
            <person name="Poskanzer K.E."/>
            <person name="Rollins M."/>
            <person name="Thuy-Boun P.S."/>
        </authorList>
    </citation>
    <scope>NUCLEOTIDE SEQUENCE [LARGE SCALE GENOMIC DNA]</scope>
    <source>
        <strain evidence="3">F_SG_1</strain>
        <tissue evidence="3">Salivary glands</tissue>
    </source>
</reference>
<organism evidence="3 4">
    <name type="scientific">Amblyomma americanum</name>
    <name type="common">Lone star tick</name>
    <dbReference type="NCBI Taxonomy" id="6943"/>
    <lineage>
        <taxon>Eukaryota</taxon>
        <taxon>Metazoa</taxon>
        <taxon>Ecdysozoa</taxon>
        <taxon>Arthropoda</taxon>
        <taxon>Chelicerata</taxon>
        <taxon>Arachnida</taxon>
        <taxon>Acari</taxon>
        <taxon>Parasitiformes</taxon>
        <taxon>Ixodida</taxon>
        <taxon>Ixodoidea</taxon>
        <taxon>Ixodidae</taxon>
        <taxon>Amblyomminae</taxon>
        <taxon>Amblyomma</taxon>
    </lineage>
</organism>
<evidence type="ECO:0000313" key="4">
    <source>
        <dbReference type="Proteomes" id="UP001321473"/>
    </source>
</evidence>
<evidence type="ECO:0008006" key="5">
    <source>
        <dbReference type="Google" id="ProtNLM"/>
    </source>
</evidence>